<evidence type="ECO:0000256" key="7">
    <source>
        <dbReference type="PIRSR" id="PIRSR602187-50"/>
    </source>
</evidence>
<dbReference type="PROSITE" id="PS00496">
    <property type="entry name" value="PII_GLNB_UMP"/>
    <property type="match status" value="1"/>
</dbReference>
<accession>A0AB39SG37</accession>
<evidence type="ECO:0000313" key="8">
    <source>
        <dbReference type="EMBL" id="XDQ65568.1"/>
    </source>
</evidence>
<evidence type="ECO:0000256" key="1">
    <source>
        <dbReference type="ARBA" id="ARBA00011233"/>
    </source>
</evidence>
<evidence type="ECO:0000256" key="2">
    <source>
        <dbReference type="ARBA" id="ARBA00015681"/>
    </source>
</evidence>
<dbReference type="InterPro" id="IPR002332">
    <property type="entry name" value="N-reg_PII_urydylation_site"/>
</dbReference>
<evidence type="ECO:0000256" key="4">
    <source>
        <dbReference type="ARBA" id="ARBA00022741"/>
    </source>
</evidence>
<dbReference type="SUPFAM" id="SSF54913">
    <property type="entry name" value="GlnB-like"/>
    <property type="match status" value="1"/>
</dbReference>
<dbReference type="GO" id="GO:0005524">
    <property type="term" value="F:ATP binding"/>
    <property type="evidence" value="ECO:0007669"/>
    <property type="project" value="TreeGrafter"/>
</dbReference>
<organism evidence="8">
    <name type="scientific">Streptomyces sp. R35</name>
    <dbReference type="NCBI Taxonomy" id="3238630"/>
    <lineage>
        <taxon>Bacteria</taxon>
        <taxon>Bacillati</taxon>
        <taxon>Actinomycetota</taxon>
        <taxon>Actinomycetes</taxon>
        <taxon>Kitasatosporales</taxon>
        <taxon>Streptomycetaceae</taxon>
        <taxon>Streptomyces</taxon>
    </lineage>
</organism>
<dbReference type="EMBL" id="CP163440">
    <property type="protein sequence ID" value="XDQ65568.1"/>
    <property type="molecule type" value="Genomic_DNA"/>
</dbReference>
<evidence type="ECO:0000256" key="5">
    <source>
        <dbReference type="ARBA" id="ARBA00023015"/>
    </source>
</evidence>
<dbReference type="InterPro" id="IPR011322">
    <property type="entry name" value="N-reg_PII-like_a/b"/>
</dbReference>
<dbReference type="GO" id="GO:0030234">
    <property type="term" value="F:enzyme regulator activity"/>
    <property type="evidence" value="ECO:0007669"/>
    <property type="project" value="InterPro"/>
</dbReference>
<dbReference type="PRINTS" id="PR00340">
    <property type="entry name" value="PIIGLNB"/>
</dbReference>
<keyword evidence="3 7" id="KW-0597">Phosphoprotein</keyword>
<keyword evidence="4" id="KW-0547">Nucleotide-binding</keyword>
<dbReference type="SMART" id="SM00938">
    <property type="entry name" value="P-II"/>
    <property type="match status" value="1"/>
</dbReference>
<gene>
    <name evidence="8" type="ORF">AB5J50_34620</name>
</gene>
<comment type="subunit">
    <text evidence="1">Homotrimer.</text>
</comment>
<dbReference type="PANTHER" id="PTHR30115">
    <property type="entry name" value="NITROGEN REGULATORY PROTEIN P-II"/>
    <property type="match status" value="1"/>
</dbReference>
<dbReference type="InterPro" id="IPR015867">
    <property type="entry name" value="N-reg_PII/ATP_PRibTrfase_C"/>
</dbReference>
<dbReference type="Pfam" id="PF00543">
    <property type="entry name" value="P-II"/>
    <property type="match status" value="1"/>
</dbReference>
<evidence type="ECO:0000256" key="3">
    <source>
        <dbReference type="ARBA" id="ARBA00022553"/>
    </source>
</evidence>
<keyword evidence="6" id="KW-0804">Transcription</keyword>
<protein>
    <recommendedName>
        <fullName evidence="2">Nitrogen regulatory protein P-II</fullName>
    </recommendedName>
</protein>
<dbReference type="GO" id="GO:0006808">
    <property type="term" value="P:regulation of nitrogen utilization"/>
    <property type="evidence" value="ECO:0007669"/>
    <property type="project" value="InterPro"/>
</dbReference>
<proteinExistence type="predicted"/>
<dbReference type="GO" id="GO:0005829">
    <property type="term" value="C:cytosol"/>
    <property type="evidence" value="ECO:0007669"/>
    <property type="project" value="TreeGrafter"/>
</dbReference>
<reference evidence="8" key="1">
    <citation type="submission" date="2024-07" db="EMBL/GenBank/DDBJ databases">
        <authorList>
            <person name="Yu S.T."/>
        </authorList>
    </citation>
    <scope>NUCLEOTIDE SEQUENCE</scope>
    <source>
        <strain evidence="8">R35</strain>
    </source>
</reference>
<feature type="modified residue" description="O-UMP-tyrosine" evidence="7">
    <location>
        <position position="51"/>
    </location>
</feature>
<dbReference type="PROSITE" id="PS51343">
    <property type="entry name" value="PII_GLNB_DOM"/>
    <property type="match status" value="1"/>
</dbReference>
<dbReference type="Gene3D" id="3.30.70.120">
    <property type="match status" value="1"/>
</dbReference>
<dbReference type="AlphaFoldDB" id="A0AB39SG37"/>
<name>A0AB39SG37_9ACTN</name>
<dbReference type="RefSeq" id="WP_327431852.1">
    <property type="nucleotide sequence ID" value="NZ_CP163440.1"/>
</dbReference>
<dbReference type="InterPro" id="IPR002187">
    <property type="entry name" value="N-reg_PII"/>
</dbReference>
<sequence>MKLVTAVLPPHRVPDVMRALQSFGVRGVTVTEVQGYTPKRVRVEIYRGAEYRVDLSPRLRLDVLTLDFDAADLVRVIRAAGARGTGGGVVWVTPVEEVVRIRTRERGPDAV</sequence>
<keyword evidence="5" id="KW-0805">Transcription regulation</keyword>
<evidence type="ECO:0000256" key="6">
    <source>
        <dbReference type="ARBA" id="ARBA00023163"/>
    </source>
</evidence>
<dbReference type="PANTHER" id="PTHR30115:SF11">
    <property type="entry name" value="NITROGEN REGULATORY PROTEIN P-II HOMOLOG"/>
    <property type="match status" value="1"/>
</dbReference>